<evidence type="ECO:0000256" key="2">
    <source>
        <dbReference type="ARBA" id="ARBA00007330"/>
    </source>
</evidence>
<evidence type="ECO:0000259" key="6">
    <source>
        <dbReference type="Pfam" id="PF01266"/>
    </source>
</evidence>
<reference evidence="8 9" key="1">
    <citation type="submission" date="2019-03" db="EMBL/GenBank/DDBJ databases">
        <title>Whole genome sequence of a novel Rubrobacter taiwanensis strain, isolated from Yellowstone National Park.</title>
        <authorList>
            <person name="Freed S."/>
            <person name="Ramaley R.F."/>
            <person name="Kyndt J.A."/>
        </authorList>
    </citation>
    <scope>NUCLEOTIDE SEQUENCE [LARGE SCALE GENOMIC DNA]</scope>
    <source>
        <strain evidence="8 9">Yellowstone</strain>
    </source>
</reference>
<proteinExistence type="inferred from homology"/>
<feature type="domain" description="Alpha-glycerophosphate oxidase C-terminal" evidence="7">
    <location>
        <begin position="414"/>
        <end position="535"/>
    </location>
</feature>
<evidence type="ECO:0000259" key="7">
    <source>
        <dbReference type="Pfam" id="PF16901"/>
    </source>
</evidence>
<keyword evidence="5" id="KW-0560">Oxidoreductase</keyword>
<dbReference type="InterPro" id="IPR038299">
    <property type="entry name" value="DAO_C_sf"/>
</dbReference>
<dbReference type="InterPro" id="IPR031656">
    <property type="entry name" value="DAO_C"/>
</dbReference>
<dbReference type="InterPro" id="IPR000447">
    <property type="entry name" value="G3P_DH_FAD-dep"/>
</dbReference>
<dbReference type="Pfam" id="PF16901">
    <property type="entry name" value="DAO_C"/>
    <property type="match status" value="1"/>
</dbReference>
<keyword evidence="3" id="KW-0285">Flavoprotein</keyword>
<dbReference type="InterPro" id="IPR036188">
    <property type="entry name" value="FAD/NAD-bd_sf"/>
</dbReference>
<dbReference type="PANTHER" id="PTHR11985:SF15">
    <property type="entry name" value="GLYCEROL-3-PHOSPHATE DEHYDROGENASE, MITOCHONDRIAL"/>
    <property type="match status" value="1"/>
</dbReference>
<evidence type="ECO:0000256" key="4">
    <source>
        <dbReference type="ARBA" id="ARBA00022827"/>
    </source>
</evidence>
<evidence type="ECO:0000313" key="8">
    <source>
        <dbReference type="EMBL" id="TCJ18452.1"/>
    </source>
</evidence>
<dbReference type="RefSeq" id="WP_132689620.1">
    <property type="nucleotide sequence ID" value="NZ_SKBU01000011.1"/>
</dbReference>
<dbReference type="Proteomes" id="UP000295244">
    <property type="component" value="Unassembled WGS sequence"/>
</dbReference>
<dbReference type="SUPFAM" id="SSF51905">
    <property type="entry name" value="FAD/NAD(P)-binding domain"/>
    <property type="match status" value="1"/>
</dbReference>
<name>A0A4V2NWR7_9ACTN</name>
<comment type="caution">
    <text evidence="8">The sequence shown here is derived from an EMBL/GenBank/DDBJ whole genome shotgun (WGS) entry which is preliminary data.</text>
</comment>
<dbReference type="PROSITE" id="PS00978">
    <property type="entry name" value="FAD_G3PDH_2"/>
    <property type="match status" value="1"/>
</dbReference>
<dbReference type="GO" id="GO:0046168">
    <property type="term" value="P:glycerol-3-phosphate catabolic process"/>
    <property type="evidence" value="ECO:0007669"/>
    <property type="project" value="TreeGrafter"/>
</dbReference>
<evidence type="ECO:0000256" key="1">
    <source>
        <dbReference type="ARBA" id="ARBA00001974"/>
    </source>
</evidence>
<dbReference type="AlphaFoldDB" id="A0A4V2NWR7"/>
<sequence>MSRQIPQGIEGYGFDLIVVGAGINGAGIARDAAMRGLKTLLLDKGDVSSGTTMWSTRLIHGGLRYLEYFEVSLVRESLKEREILLRVAPHLVHPLPFFIPVYEGDRWGPSIAFEYGPASLLQRHNLLLVRLGMIAYDILSYDKSLESHRMFGREEALAYMPGVNPEGLRGAARYFDAQVEFPERLTVENAVSAREHGAVVIPYARVDGFLREGDRIRGVEFVDVLSGGRHTARAPVVVNVAGPWVDEVLLGLDRPSPRLIGGTKGSHIVVEAFPGAPREAIYVRATDGRPYFIVPWNGRYLIGTTDIHYEGDLDHVVAGDEEIDYLIGETNRVIPAAGLARGDVLYAYAGVRPLPYEPGKSAGQITRSHIIRDYAPELEGLISIVGGKITTYRNLARETVDMVLKKLGRPDPGCRTQDVPLPGGGEDFEGFAADFKAGSGLGESLASRLLRIYGVRAPEVLALSEGEPDLRMPLAPDSDVIGAEVLFAFLSELASSLTDFMMRRSMAGYDSHVGLGVDRAAAEIAGRYLDWDGERIEREVREYREYVRRFRPRTEIPAA</sequence>
<feature type="domain" description="FAD dependent oxidoreductase" evidence="6">
    <location>
        <begin position="15"/>
        <end position="391"/>
    </location>
</feature>
<protein>
    <submittedName>
        <fullName evidence="8">Glycerol-3-phosphate dehydrogenase/oxidase</fullName>
    </submittedName>
</protein>
<dbReference type="OrthoDB" id="9766796at2"/>
<dbReference type="PANTHER" id="PTHR11985">
    <property type="entry name" value="GLYCEROL-3-PHOSPHATE DEHYDROGENASE"/>
    <property type="match status" value="1"/>
</dbReference>
<comment type="cofactor">
    <cofactor evidence="1">
        <name>FAD</name>
        <dbReference type="ChEBI" id="CHEBI:57692"/>
    </cofactor>
</comment>
<dbReference type="Gene3D" id="1.10.8.870">
    <property type="entry name" value="Alpha-glycerophosphate oxidase, cap domain"/>
    <property type="match status" value="1"/>
</dbReference>
<dbReference type="Gene3D" id="3.50.50.60">
    <property type="entry name" value="FAD/NAD(P)-binding domain"/>
    <property type="match status" value="1"/>
</dbReference>
<organism evidence="8 9">
    <name type="scientific">Rubrobacter taiwanensis</name>
    <dbReference type="NCBI Taxonomy" id="185139"/>
    <lineage>
        <taxon>Bacteria</taxon>
        <taxon>Bacillati</taxon>
        <taxon>Actinomycetota</taxon>
        <taxon>Rubrobacteria</taxon>
        <taxon>Rubrobacterales</taxon>
        <taxon>Rubrobacteraceae</taxon>
        <taxon>Rubrobacter</taxon>
    </lineage>
</organism>
<keyword evidence="9" id="KW-1185">Reference proteome</keyword>
<dbReference type="PRINTS" id="PR01001">
    <property type="entry name" value="FADG3PDH"/>
</dbReference>
<evidence type="ECO:0000256" key="5">
    <source>
        <dbReference type="ARBA" id="ARBA00023002"/>
    </source>
</evidence>
<dbReference type="Gene3D" id="3.30.9.10">
    <property type="entry name" value="D-Amino Acid Oxidase, subunit A, domain 2"/>
    <property type="match status" value="1"/>
</dbReference>
<dbReference type="InterPro" id="IPR006076">
    <property type="entry name" value="FAD-dep_OxRdtase"/>
</dbReference>
<gene>
    <name evidence="8" type="ORF">E0L93_05525</name>
</gene>
<evidence type="ECO:0000313" key="9">
    <source>
        <dbReference type="Proteomes" id="UP000295244"/>
    </source>
</evidence>
<comment type="similarity">
    <text evidence="2">Belongs to the FAD-dependent glycerol-3-phosphate dehydrogenase family.</text>
</comment>
<dbReference type="Pfam" id="PF01266">
    <property type="entry name" value="DAO"/>
    <property type="match status" value="1"/>
</dbReference>
<keyword evidence="4" id="KW-0274">FAD</keyword>
<dbReference type="EMBL" id="SKBU01000011">
    <property type="protein sequence ID" value="TCJ18452.1"/>
    <property type="molecule type" value="Genomic_DNA"/>
</dbReference>
<dbReference type="GO" id="GO:0004368">
    <property type="term" value="F:glycerol-3-phosphate dehydrogenase (quinone) activity"/>
    <property type="evidence" value="ECO:0007669"/>
    <property type="project" value="InterPro"/>
</dbReference>
<accession>A0A4V2NWR7</accession>
<evidence type="ECO:0000256" key="3">
    <source>
        <dbReference type="ARBA" id="ARBA00022630"/>
    </source>
</evidence>